<evidence type="ECO:0000256" key="2">
    <source>
        <dbReference type="ARBA" id="ARBA00023015"/>
    </source>
</evidence>
<evidence type="ECO:0000256" key="4">
    <source>
        <dbReference type="ARBA" id="ARBA00023163"/>
    </source>
</evidence>
<dbReference type="GO" id="GO:0003700">
    <property type="term" value="F:DNA-binding transcription factor activity"/>
    <property type="evidence" value="ECO:0007669"/>
    <property type="project" value="InterPro"/>
</dbReference>
<dbReference type="PRINTS" id="PR00039">
    <property type="entry name" value="HTHLYSR"/>
</dbReference>
<dbReference type="InterPro" id="IPR005119">
    <property type="entry name" value="LysR_subst-bd"/>
</dbReference>
<dbReference type="PANTHER" id="PTHR30419:SF8">
    <property type="entry name" value="NITROGEN ASSIMILATION TRANSCRIPTIONAL ACTIVATOR-RELATED"/>
    <property type="match status" value="1"/>
</dbReference>
<proteinExistence type="inferred from homology"/>
<keyword evidence="2" id="KW-0805">Transcription regulation</keyword>
<dbReference type="Pfam" id="PF03466">
    <property type="entry name" value="LysR_substrate"/>
    <property type="match status" value="1"/>
</dbReference>
<evidence type="ECO:0000256" key="3">
    <source>
        <dbReference type="ARBA" id="ARBA00023125"/>
    </source>
</evidence>
<keyword evidence="3 6" id="KW-0238">DNA-binding</keyword>
<dbReference type="InterPro" id="IPR036390">
    <property type="entry name" value="WH_DNA-bd_sf"/>
</dbReference>
<keyword evidence="7" id="KW-1185">Reference proteome</keyword>
<dbReference type="GO" id="GO:0005829">
    <property type="term" value="C:cytosol"/>
    <property type="evidence" value="ECO:0007669"/>
    <property type="project" value="TreeGrafter"/>
</dbReference>
<dbReference type="SUPFAM" id="SSF46785">
    <property type="entry name" value="Winged helix' DNA-binding domain"/>
    <property type="match status" value="1"/>
</dbReference>
<evidence type="ECO:0000313" key="6">
    <source>
        <dbReference type="EMBL" id="SHM35733.1"/>
    </source>
</evidence>
<dbReference type="Pfam" id="PF00126">
    <property type="entry name" value="HTH_1"/>
    <property type="match status" value="1"/>
</dbReference>
<dbReference type="FunFam" id="1.10.10.10:FF:000001">
    <property type="entry name" value="LysR family transcriptional regulator"/>
    <property type="match status" value="1"/>
</dbReference>
<dbReference type="Gene3D" id="1.10.10.10">
    <property type="entry name" value="Winged helix-like DNA-binding domain superfamily/Winged helix DNA-binding domain"/>
    <property type="match status" value="1"/>
</dbReference>
<dbReference type="Gene3D" id="3.40.190.290">
    <property type="match status" value="1"/>
</dbReference>
<dbReference type="RefSeq" id="WP_084098757.1">
    <property type="nucleotide sequence ID" value="NZ_FRCR01000004.1"/>
</dbReference>
<dbReference type="STRING" id="447595.SAMN05660826_00839"/>
<keyword evidence="4" id="KW-0804">Transcription</keyword>
<dbReference type="GO" id="GO:0003677">
    <property type="term" value="F:DNA binding"/>
    <property type="evidence" value="ECO:0007669"/>
    <property type="project" value="UniProtKB-KW"/>
</dbReference>
<gene>
    <name evidence="6" type="ORF">SAMN05660826_00839</name>
</gene>
<dbReference type="EMBL" id="FRCR01000004">
    <property type="protein sequence ID" value="SHM35733.1"/>
    <property type="molecule type" value="Genomic_DNA"/>
</dbReference>
<feature type="domain" description="HTH lysR-type" evidence="5">
    <location>
        <begin position="3"/>
        <end position="60"/>
    </location>
</feature>
<dbReference type="InterPro" id="IPR036388">
    <property type="entry name" value="WH-like_DNA-bd_sf"/>
</dbReference>
<evidence type="ECO:0000256" key="1">
    <source>
        <dbReference type="ARBA" id="ARBA00009437"/>
    </source>
</evidence>
<sequence>MEIDMTSLKYFVLICKNKSFSKTAEELFITQQALSKRIQKLEKQLGTQLFERTPRGVTLTEAGRYVLSRAELLVKTYEEFVSDVKSKIDKEKTTIKIGFAPGTLQILGVRAIIEFEQKNRDIHIEIAEFSDIDCEANVLNGTLDLALTVKPKDLSNFIYHHLIREKLIVIVNKANPLSDKKSVRFEDLKNEKLILLSDTFRIQPVILEHFEKAGFAPKVYFKSSHDLKVAYDFVELNQGIFIFVDKLTHPHIEEYKNIKIIPIDDPTAYWDAGFILKKGTKISKAAKKFIDYFIEKYKNKS</sequence>
<protein>
    <submittedName>
        <fullName evidence="6">DNA-binding transcriptional regulator, LysR family</fullName>
    </submittedName>
</protein>
<organism evidence="6 7">
    <name type="scientific">Caldanaerovirga acetigignens</name>
    <dbReference type="NCBI Taxonomy" id="447595"/>
    <lineage>
        <taxon>Bacteria</taxon>
        <taxon>Bacillati</taxon>
        <taxon>Bacillota</taxon>
        <taxon>Clostridia</taxon>
        <taxon>Thermosediminibacterales</taxon>
        <taxon>Thermosediminibacteraceae</taxon>
        <taxon>Caldanaerovirga</taxon>
    </lineage>
</organism>
<accession>A0A1M7I5D4</accession>
<name>A0A1M7I5D4_9FIRM</name>
<comment type="similarity">
    <text evidence="1">Belongs to the LysR transcriptional regulatory family.</text>
</comment>
<dbReference type="InterPro" id="IPR000847">
    <property type="entry name" value="LysR_HTH_N"/>
</dbReference>
<evidence type="ECO:0000313" key="7">
    <source>
        <dbReference type="Proteomes" id="UP000184375"/>
    </source>
</evidence>
<reference evidence="7" key="1">
    <citation type="submission" date="2016-11" db="EMBL/GenBank/DDBJ databases">
        <authorList>
            <person name="Varghese N."/>
            <person name="Submissions S."/>
        </authorList>
    </citation>
    <scope>NUCLEOTIDE SEQUENCE [LARGE SCALE GENOMIC DNA]</scope>
    <source>
        <strain evidence="7">DSM 18802</strain>
    </source>
</reference>
<dbReference type="SUPFAM" id="SSF53850">
    <property type="entry name" value="Periplasmic binding protein-like II"/>
    <property type="match status" value="1"/>
</dbReference>
<evidence type="ECO:0000259" key="5">
    <source>
        <dbReference type="PROSITE" id="PS50931"/>
    </source>
</evidence>
<dbReference type="AlphaFoldDB" id="A0A1M7I5D4"/>
<dbReference type="InterPro" id="IPR050950">
    <property type="entry name" value="HTH-type_LysR_regulators"/>
</dbReference>
<dbReference type="Proteomes" id="UP000184375">
    <property type="component" value="Unassembled WGS sequence"/>
</dbReference>
<dbReference type="OrthoDB" id="1652954at2"/>
<dbReference type="PANTHER" id="PTHR30419">
    <property type="entry name" value="HTH-TYPE TRANSCRIPTIONAL REGULATOR YBHD"/>
    <property type="match status" value="1"/>
</dbReference>
<dbReference type="PROSITE" id="PS50931">
    <property type="entry name" value="HTH_LYSR"/>
    <property type="match status" value="1"/>
</dbReference>